<sequence>MCEQRCILTEPQGNSHFSLGGMEGRFILLIVLLGDLANQGRFLHEHFLR</sequence>
<accession>A0A5S9MR91</accession>
<evidence type="ECO:0000313" key="4">
    <source>
        <dbReference type="Proteomes" id="UP000439591"/>
    </source>
</evidence>
<dbReference type="AlphaFoldDB" id="A0A5S9MR91"/>
<dbReference type="EMBL" id="CACSIK010000001">
    <property type="protein sequence ID" value="CAA0086238.1"/>
    <property type="molecule type" value="Genomic_DNA"/>
</dbReference>
<gene>
    <name evidence="2" type="ORF">IHBHHGIJ_00995</name>
    <name evidence="1" type="ORF">KFEGEMFD_00156</name>
</gene>
<evidence type="ECO:0000313" key="3">
    <source>
        <dbReference type="Proteomes" id="UP000435877"/>
    </source>
</evidence>
<reference evidence="3 4" key="1">
    <citation type="submission" date="2019-11" db="EMBL/GenBank/DDBJ databases">
        <authorList>
            <person name="Holert J."/>
        </authorList>
    </citation>
    <scope>NUCLEOTIDE SEQUENCE [LARGE SCALE GENOMIC DNA]</scope>
    <source>
        <strain evidence="1">BC3_2A</strain>
        <strain evidence="2">SB11_1A</strain>
    </source>
</reference>
<organism evidence="1 4">
    <name type="scientific">Zhongshania aliphaticivorans</name>
    <dbReference type="NCBI Taxonomy" id="1470434"/>
    <lineage>
        <taxon>Bacteria</taxon>
        <taxon>Pseudomonadati</taxon>
        <taxon>Pseudomonadota</taxon>
        <taxon>Gammaproteobacteria</taxon>
        <taxon>Cellvibrionales</taxon>
        <taxon>Spongiibacteraceae</taxon>
        <taxon>Zhongshania</taxon>
    </lineage>
</organism>
<evidence type="ECO:0000313" key="2">
    <source>
        <dbReference type="EMBL" id="CAA0086238.1"/>
    </source>
</evidence>
<proteinExistence type="predicted"/>
<protein>
    <submittedName>
        <fullName evidence="1">Uncharacterized protein</fullName>
    </submittedName>
</protein>
<evidence type="ECO:0000313" key="1">
    <source>
        <dbReference type="EMBL" id="CAA0079237.1"/>
    </source>
</evidence>
<name>A0A5S9MR91_9GAMM</name>
<dbReference type="Proteomes" id="UP000439591">
    <property type="component" value="Unassembled WGS sequence"/>
</dbReference>
<dbReference type="Proteomes" id="UP000435877">
    <property type="component" value="Unassembled WGS sequence"/>
</dbReference>
<keyword evidence="3" id="KW-1185">Reference proteome</keyword>
<dbReference type="EMBL" id="CACSIM010000001">
    <property type="protein sequence ID" value="CAA0079237.1"/>
    <property type="molecule type" value="Genomic_DNA"/>
</dbReference>